<dbReference type="Pfam" id="PF04563">
    <property type="entry name" value="RNA_pol_Rpb2_1"/>
    <property type="match status" value="1"/>
</dbReference>
<keyword evidence="3 6" id="KW-0548">Nucleotidyltransferase</keyword>
<feature type="domain" description="RNA polymerase beta subunit protrusion" evidence="12">
    <location>
        <begin position="33"/>
        <end position="532"/>
    </location>
</feature>
<comment type="subunit">
    <text evidence="6 8">The RNAP catalytic core consists of 2 alpha, 1 beta, 1 beta' and 1 omega subunit. When a sigma factor is associated with the core the holoenzyme is formed, which can initiate transcription.</text>
</comment>
<dbReference type="Pfam" id="PF04561">
    <property type="entry name" value="RNA_pol_Rpb2_2"/>
    <property type="match status" value="2"/>
</dbReference>
<evidence type="ECO:0000256" key="4">
    <source>
        <dbReference type="ARBA" id="ARBA00023163"/>
    </source>
</evidence>
<evidence type="ECO:0000256" key="6">
    <source>
        <dbReference type="HAMAP-Rule" id="MF_01321"/>
    </source>
</evidence>
<evidence type="ECO:0000256" key="1">
    <source>
        <dbReference type="ARBA" id="ARBA00022478"/>
    </source>
</evidence>
<evidence type="ECO:0000256" key="7">
    <source>
        <dbReference type="RuleBase" id="RU000434"/>
    </source>
</evidence>
<keyword evidence="1 6" id="KW-0240">DNA-directed RNA polymerase</keyword>
<dbReference type="InterPro" id="IPR015712">
    <property type="entry name" value="DNA-dir_RNA_pol_su2"/>
</dbReference>
<feature type="domain" description="DNA-directed RNA polymerase beta subunit external 1" evidence="14">
    <location>
        <begin position="624"/>
        <end position="689"/>
    </location>
</feature>
<sequence length="1389" mass="155706">MTTAHSTNYSFTEKKRIRKNFGKRRSILEVPFLLAIQVDSYREFLQADAEPNRRDDRGLHAALKSVFPITSYNGYAALEYVGYKLGEPVFDERECRNRGLSYGAPLRVTVRLVIYDKESSSKAVKYVKEQEVYMGEIPLMTDNGTFIVNGTERVIVSQLHRSPGVFFDHDRGKTHSSGKLLYSARIIPYRGSWLDFEFDPKDAVFTRIDRRRKLPVTILLRALGYSNEEILQQFFEVNTFHILQEGVQLELVPERLKGETLDFNLADGDRVIVEAGKRITPRHIRQLEQSGISALAVPDSYLVGRILSHDVIDPNTGELIASANDEIGDDHLAKFRKFSIESVGTLWVNDLDRGPYISNTLRIDPTKTQLEALVEIYRMMRPGEPPTKDAAQNLFHNLFFTFERYDLSGVGRMKFNRRIGRKEVEGSPVLYDYKYFADRKDEESVRLREACGPEMSDILDVIRVLCQIRNEGTGVDDIDHLGNRRVRSVGEMAENVFRVGLVRVERAVKERLTMAESEGLTPQELINAKPVAAAIKEFFGSSQLSQFMDQNNPLSEVTHKRRVSALGPGGLTRERAGFEVRDVHPTHYGRVCTIETPEGPNIGLINSLAVFARTNRYGFLETPYRKVIDGRVTDEIEYLSAIEENEYVIAQANAQRDDKGLITAQFVACRFQGESMLRPPSEIHFMDVSPMQTVSVAAALVPFLEHDDANRALMGANMQRQAVPTLRSQKPLVGTGIERAVARDSGVTVNARRGGVVEQIDAGRIVVKVNEVEITDATDAGVDIYTLIKYTRSNQNTCINQRPLVNVGDRIERGDVLADGPSTDIGELALGQNMLVAFMPWNGYNFEDSILLSERVVKEDRYTTIHIEELACVARDTKLGPEEITADIPNVSEQALSRLDESGVVYIGAEVRAGDILVGKVTPKGESQLTPEEKLLRAIFGEKASDVKDSSLRVPPGMDGTVIDVQVFTRDGIEKDKRARQIEEEEIRRVKKDFDDQFRILESAIYARLRAQIVGKVVNGGAGLKKGDTVTDAILDGLKKSDWFTIRMKDDVDADAIERAQKQIDAHQKEFERRFADKRGKITQGDDLAPGVLKMVKVFLAVKRRIQPGDKMAGRHGNKGVVSNIVPVEDMPYMASGETVDIVLNPLGVPSRMNIGQILEVHLGWAAKGLGQKIQRMLDAQAKLADLRKFLDDIYNHDTVAHGQRVDLAQFSDAELLRLAHNLCDGVPMATPVFDGAAEEEIKRMLELADLPQSGQTQLFDGRTGEAFDRRTTVGYMHMLKLNHLVDDKMHARSTGPYSLVTQQPLGGKAQFGGQRFGEMEVWALEAYGAAYTLQEMLTVKSDDVQGRNQMYKNIVDGEYEMVAGMPESFNVLVKEIRSLAINMELEEH</sequence>
<dbReference type="Pfam" id="PF04560">
    <property type="entry name" value="RNA_pol_Rpb2_7"/>
    <property type="match status" value="1"/>
</dbReference>
<keyword evidence="2 6" id="KW-0808">Transferase</keyword>
<dbReference type="InterPro" id="IPR007121">
    <property type="entry name" value="RNA_pol_bsu_CS"/>
</dbReference>
<dbReference type="Pfam" id="PF10385">
    <property type="entry name" value="RNA_pol_Rpb2_45"/>
    <property type="match status" value="1"/>
</dbReference>
<feature type="domain" description="RNA polymerase Rpb2" evidence="11">
    <location>
        <begin position="161"/>
        <end position="235"/>
    </location>
</feature>
<dbReference type="InterPro" id="IPR007642">
    <property type="entry name" value="RNA_pol_Rpb2_2"/>
</dbReference>
<dbReference type="GO" id="GO:0003899">
    <property type="term" value="F:DNA-directed RNA polymerase activity"/>
    <property type="evidence" value="ECO:0007669"/>
    <property type="project" value="UniProtKB-EC"/>
</dbReference>
<evidence type="ECO:0000313" key="15">
    <source>
        <dbReference type="EMBL" id="MFD0725509.1"/>
    </source>
</evidence>
<dbReference type="InterPro" id="IPR037033">
    <property type="entry name" value="DNA-dir_RNAP_su2_hyb_sf"/>
</dbReference>
<gene>
    <name evidence="6 15" type="primary">rpoB</name>
    <name evidence="15" type="ORF">ACFQ0E_07855</name>
</gene>
<feature type="domain" description="RNA polymerase Rpb2" evidence="11">
    <location>
        <begin position="366"/>
        <end position="424"/>
    </location>
</feature>
<evidence type="ECO:0000256" key="3">
    <source>
        <dbReference type="ARBA" id="ARBA00022695"/>
    </source>
</evidence>
<dbReference type="InterPro" id="IPR037034">
    <property type="entry name" value="RNA_pol_Rpb2_2_sf"/>
</dbReference>
<dbReference type="Pfam" id="PF04565">
    <property type="entry name" value="RNA_pol_Rpb2_3"/>
    <property type="match status" value="1"/>
</dbReference>
<dbReference type="SUPFAM" id="SSF64484">
    <property type="entry name" value="beta and beta-prime subunits of DNA dependent RNA-polymerase"/>
    <property type="match status" value="1"/>
</dbReference>
<dbReference type="Gene3D" id="2.40.50.100">
    <property type="match status" value="1"/>
</dbReference>
<comment type="caution">
    <text evidence="15">The sequence shown here is derived from an EMBL/GenBank/DDBJ whole genome shotgun (WGS) entry which is preliminary data.</text>
</comment>
<evidence type="ECO:0000256" key="2">
    <source>
        <dbReference type="ARBA" id="ARBA00022679"/>
    </source>
</evidence>
<feature type="domain" description="RNA polymerase Rpb2" evidence="13">
    <location>
        <begin position="546"/>
        <end position="613"/>
    </location>
</feature>
<dbReference type="InterPro" id="IPR007645">
    <property type="entry name" value="RNA_pol_Rpb2_3"/>
</dbReference>
<dbReference type="EMBL" id="JBHTIF010000001">
    <property type="protein sequence ID" value="MFD0725509.1"/>
    <property type="molecule type" value="Genomic_DNA"/>
</dbReference>
<dbReference type="InterPro" id="IPR007644">
    <property type="entry name" value="RNA_pol_bsu_protrusion"/>
</dbReference>
<evidence type="ECO:0000313" key="16">
    <source>
        <dbReference type="Proteomes" id="UP001597110"/>
    </source>
</evidence>
<dbReference type="PROSITE" id="PS01166">
    <property type="entry name" value="RNA_POL_BETA"/>
    <property type="match status" value="1"/>
</dbReference>
<evidence type="ECO:0000256" key="8">
    <source>
        <dbReference type="RuleBase" id="RU363031"/>
    </source>
</evidence>
<evidence type="ECO:0000259" key="12">
    <source>
        <dbReference type="Pfam" id="PF04563"/>
    </source>
</evidence>
<dbReference type="CDD" id="cd00653">
    <property type="entry name" value="RNA_pol_B_RPB2"/>
    <property type="match status" value="1"/>
</dbReference>
<dbReference type="Gene3D" id="2.40.50.150">
    <property type="match status" value="1"/>
</dbReference>
<feature type="domain" description="DNA-directed RNA polymerase subunit 2 hybrid-binding" evidence="9">
    <location>
        <begin position="751"/>
        <end position="1311"/>
    </location>
</feature>
<dbReference type="Gene3D" id="3.90.1110.10">
    <property type="entry name" value="RNA polymerase Rpb2, domain 2"/>
    <property type="match status" value="2"/>
</dbReference>
<dbReference type="Gene3D" id="3.90.1100.10">
    <property type="match status" value="2"/>
</dbReference>
<dbReference type="GO" id="GO:0000428">
    <property type="term" value="C:DNA-directed RNA polymerase complex"/>
    <property type="evidence" value="ECO:0007669"/>
    <property type="project" value="UniProtKB-KW"/>
</dbReference>
<evidence type="ECO:0000256" key="5">
    <source>
        <dbReference type="ARBA" id="ARBA00048552"/>
    </source>
</evidence>
<dbReference type="InterPro" id="IPR014724">
    <property type="entry name" value="RNA_pol_RPB2_OB-fold"/>
</dbReference>
<evidence type="ECO:0000259" key="9">
    <source>
        <dbReference type="Pfam" id="PF00562"/>
    </source>
</evidence>
<name>A0ABW2YGA2_9GAMM</name>
<dbReference type="Proteomes" id="UP001597110">
    <property type="component" value="Unassembled WGS sequence"/>
</dbReference>
<evidence type="ECO:0000259" key="10">
    <source>
        <dbReference type="Pfam" id="PF04560"/>
    </source>
</evidence>
<dbReference type="HAMAP" id="MF_01321">
    <property type="entry name" value="RNApol_bact_RpoB"/>
    <property type="match status" value="1"/>
</dbReference>
<dbReference type="Pfam" id="PF00562">
    <property type="entry name" value="RNA_pol_Rpb2_6"/>
    <property type="match status" value="1"/>
</dbReference>
<dbReference type="NCBIfam" id="NF001616">
    <property type="entry name" value="PRK00405.1"/>
    <property type="match status" value="1"/>
</dbReference>
<evidence type="ECO:0000259" key="13">
    <source>
        <dbReference type="Pfam" id="PF04565"/>
    </source>
</evidence>
<dbReference type="Gene3D" id="2.40.270.10">
    <property type="entry name" value="DNA-directed RNA polymerase, subunit 2, domain 6"/>
    <property type="match status" value="2"/>
</dbReference>
<evidence type="ECO:0000259" key="14">
    <source>
        <dbReference type="Pfam" id="PF10385"/>
    </source>
</evidence>
<feature type="domain" description="RNA polymerase Rpb2" evidence="10">
    <location>
        <begin position="1313"/>
        <end position="1387"/>
    </location>
</feature>
<reference evidence="16" key="1">
    <citation type="journal article" date="2019" name="Int. J. Syst. Evol. Microbiol.">
        <title>The Global Catalogue of Microorganisms (GCM) 10K type strain sequencing project: providing services to taxonomists for standard genome sequencing and annotation.</title>
        <authorList>
            <consortium name="The Broad Institute Genomics Platform"/>
            <consortium name="The Broad Institute Genome Sequencing Center for Infectious Disease"/>
            <person name="Wu L."/>
            <person name="Ma J."/>
        </authorList>
    </citation>
    <scope>NUCLEOTIDE SEQUENCE [LARGE SCALE GENOMIC DNA]</scope>
    <source>
        <strain evidence="16">CCUG 55585</strain>
    </source>
</reference>
<keyword evidence="4 6" id="KW-0804">Transcription</keyword>
<dbReference type="InterPro" id="IPR019462">
    <property type="entry name" value="DNA-dir_RNA_pol_bsu_external_1"/>
</dbReference>
<evidence type="ECO:0000259" key="11">
    <source>
        <dbReference type="Pfam" id="PF04561"/>
    </source>
</evidence>
<dbReference type="InterPro" id="IPR042107">
    <property type="entry name" value="DNA-dir_RNA_pol_bsu_ext_1_sf"/>
</dbReference>
<comment type="catalytic activity">
    <reaction evidence="5 6 8">
        <text>RNA(n) + a ribonucleoside 5'-triphosphate = RNA(n+1) + diphosphate</text>
        <dbReference type="Rhea" id="RHEA:21248"/>
        <dbReference type="Rhea" id="RHEA-COMP:14527"/>
        <dbReference type="Rhea" id="RHEA-COMP:17342"/>
        <dbReference type="ChEBI" id="CHEBI:33019"/>
        <dbReference type="ChEBI" id="CHEBI:61557"/>
        <dbReference type="ChEBI" id="CHEBI:140395"/>
        <dbReference type="EC" id="2.7.7.6"/>
    </reaction>
</comment>
<keyword evidence="16" id="KW-1185">Reference proteome</keyword>
<protein>
    <recommendedName>
        <fullName evidence="6 8">DNA-directed RNA polymerase subunit beta</fullName>
        <shortName evidence="6">RNAP subunit beta</shortName>
        <ecNumber evidence="6 8">2.7.7.6</ecNumber>
    </recommendedName>
    <alternativeName>
        <fullName evidence="6">RNA polymerase subunit beta</fullName>
    </alternativeName>
    <alternativeName>
        <fullName evidence="6">Transcriptase subunit beta</fullName>
    </alternativeName>
</protein>
<dbReference type="Gene3D" id="3.90.1800.10">
    <property type="entry name" value="RNA polymerase alpha subunit dimerisation domain"/>
    <property type="match status" value="1"/>
</dbReference>
<proteinExistence type="inferred from homology"/>
<dbReference type="InterPro" id="IPR007641">
    <property type="entry name" value="RNA_pol_Rpb2_7"/>
</dbReference>
<dbReference type="EC" id="2.7.7.6" evidence="6 8"/>
<dbReference type="NCBIfam" id="TIGR02013">
    <property type="entry name" value="rpoB"/>
    <property type="match status" value="1"/>
</dbReference>
<organism evidence="15 16">
    <name type="scientific">Lysobacter brunescens</name>
    <dbReference type="NCBI Taxonomy" id="262323"/>
    <lineage>
        <taxon>Bacteria</taxon>
        <taxon>Pseudomonadati</taxon>
        <taxon>Pseudomonadota</taxon>
        <taxon>Gammaproteobacteria</taxon>
        <taxon>Lysobacterales</taxon>
        <taxon>Lysobacteraceae</taxon>
        <taxon>Lysobacter</taxon>
    </lineage>
</organism>
<dbReference type="PANTHER" id="PTHR20856">
    <property type="entry name" value="DNA-DIRECTED RNA POLYMERASE I SUBUNIT 2"/>
    <property type="match status" value="1"/>
</dbReference>
<dbReference type="Gene3D" id="2.30.150.10">
    <property type="entry name" value="DNA-directed RNA polymerase, beta subunit, external 1 domain"/>
    <property type="match status" value="1"/>
</dbReference>
<comment type="function">
    <text evidence="6 8">DNA-dependent RNA polymerase catalyzes the transcription of DNA into RNA using the four ribonucleoside triphosphates as substrates.</text>
</comment>
<dbReference type="InterPro" id="IPR007120">
    <property type="entry name" value="DNA-dir_RNAP_su2_dom"/>
</dbReference>
<dbReference type="RefSeq" id="WP_386823120.1">
    <property type="nucleotide sequence ID" value="NZ_JBHTIF010000001.1"/>
</dbReference>
<accession>A0ABW2YGA2</accession>
<dbReference type="InterPro" id="IPR010243">
    <property type="entry name" value="RNA_pol_bsu_bac"/>
</dbReference>
<comment type="similarity">
    <text evidence="6 7">Belongs to the RNA polymerase beta chain family.</text>
</comment>